<dbReference type="EMBL" id="RQFU01000019">
    <property type="protein sequence ID" value="TGL19043.1"/>
    <property type="molecule type" value="Genomic_DNA"/>
</dbReference>
<comment type="caution">
    <text evidence="3">The sequence shown here is derived from an EMBL/GenBank/DDBJ whole genome shotgun (WGS) entry which is preliminary data.</text>
</comment>
<organism evidence="3 4">
    <name type="scientific">Leptospira yanagawae</name>
    <dbReference type="NCBI Taxonomy" id="293069"/>
    <lineage>
        <taxon>Bacteria</taxon>
        <taxon>Pseudomonadati</taxon>
        <taxon>Spirochaetota</taxon>
        <taxon>Spirochaetia</taxon>
        <taxon>Leptospirales</taxon>
        <taxon>Leptospiraceae</taxon>
        <taxon>Leptospira</taxon>
    </lineage>
</organism>
<dbReference type="SMART" id="SM00245">
    <property type="entry name" value="TSPc"/>
    <property type="match status" value="1"/>
</dbReference>
<dbReference type="Proteomes" id="UP000298200">
    <property type="component" value="Unassembled WGS sequence"/>
</dbReference>
<dbReference type="SUPFAM" id="SSF52096">
    <property type="entry name" value="ClpP/crotonase"/>
    <property type="match status" value="1"/>
</dbReference>
<dbReference type="Pfam" id="PF03572">
    <property type="entry name" value="Peptidase_S41"/>
    <property type="match status" value="1"/>
</dbReference>
<feature type="chain" id="PRO_5046878865" evidence="1">
    <location>
        <begin position="22"/>
        <end position="579"/>
    </location>
</feature>
<dbReference type="CDD" id="cd06567">
    <property type="entry name" value="Peptidase_S41"/>
    <property type="match status" value="1"/>
</dbReference>
<evidence type="ECO:0000313" key="4">
    <source>
        <dbReference type="Proteomes" id="UP000298200"/>
    </source>
</evidence>
<dbReference type="CDD" id="cd06782">
    <property type="entry name" value="cpPDZ_CPP-like"/>
    <property type="match status" value="1"/>
</dbReference>
<reference evidence="4" key="1">
    <citation type="journal article" date="2019" name="PLoS Negl. Trop. Dis.">
        <title>Revisiting the worldwide diversity of Leptospira species in the environment.</title>
        <authorList>
            <person name="Vincent A.T."/>
            <person name="Schiettekatte O."/>
            <person name="Bourhy P."/>
            <person name="Veyrier F.J."/>
            <person name="Picardeau M."/>
        </authorList>
    </citation>
    <scope>NUCLEOTIDE SEQUENCE [LARGE SCALE GENOMIC DNA]</scope>
    <source>
        <strain evidence="4">201800272</strain>
    </source>
</reference>
<sequence length="579" mass="67160">MKWKPLRIMILFICLSLSLDSETNIFNVKKDLFSFSDYLELVNNVKQSYLYRNQFNESNGYVYSAFFACQFLNNKLFLMPETYFESHQKEFLKIKKVYKLLPNDPFVIVLFDKNLQNTTDRNQYLEIKNWYSKKRREVMDALWNGKFNLEDYKRVLSFIEENLDWYILQQSKEITMSDLHFTAAMGFMYSLDGNSKVYKKRKFEVQIEVNEHQIAGVGMILRLGPNQEVIVENPLEGSPAMKAGLLSGDIIVKINDIDVRNMEFEEVIRHQKGKPGSTVHFEIKRGRNRKSIPILVKREILSFDTVKGEFIRFDPDLALIRVFRWDDQNISVAKEMNSEYKRLSKLAKEQNKKLKGILLDFRYLRGGTMDSIAETINLFMKKGLLFSIQNGKGEVTERYAKANEPIELPVAILVDRYTSSGGELIAGSLQFHKRAIVIGERTSGNAALASTFHFSNNENYGMEILDSLYFLPSKKSFHEKGIIPDIQFTSEFDGGNLFFKKENYDLNHSPFVEVAENKNSQFPIEEIQSWVKENGKANVEIERRKNDPIRPDVFLFHAVDAFNGYLQTHTSGKSNGEIK</sequence>
<dbReference type="Gene3D" id="3.90.226.10">
    <property type="entry name" value="2-enoyl-CoA Hydratase, Chain A, domain 1"/>
    <property type="match status" value="1"/>
</dbReference>
<gene>
    <name evidence="3" type="ORF">EHQ46_14675</name>
</gene>
<dbReference type="SUPFAM" id="SSF50156">
    <property type="entry name" value="PDZ domain-like"/>
    <property type="match status" value="1"/>
</dbReference>
<evidence type="ECO:0000259" key="2">
    <source>
        <dbReference type="PROSITE" id="PS50106"/>
    </source>
</evidence>
<evidence type="ECO:0000256" key="1">
    <source>
        <dbReference type="SAM" id="SignalP"/>
    </source>
</evidence>
<dbReference type="PANTHER" id="PTHR32060">
    <property type="entry name" value="TAIL-SPECIFIC PROTEASE"/>
    <property type="match status" value="1"/>
</dbReference>
<dbReference type="PANTHER" id="PTHR32060:SF30">
    <property type="entry name" value="CARBOXY-TERMINAL PROCESSING PROTEASE CTPA"/>
    <property type="match status" value="1"/>
</dbReference>
<feature type="signal peptide" evidence="1">
    <location>
        <begin position="1"/>
        <end position="21"/>
    </location>
</feature>
<accession>A0ABY2LZ81</accession>
<keyword evidence="1" id="KW-0732">Signal</keyword>
<dbReference type="SMART" id="SM00228">
    <property type="entry name" value="PDZ"/>
    <property type="match status" value="1"/>
</dbReference>
<dbReference type="Gene3D" id="2.30.42.10">
    <property type="match status" value="1"/>
</dbReference>
<dbReference type="InterPro" id="IPR029045">
    <property type="entry name" value="ClpP/crotonase-like_dom_sf"/>
</dbReference>
<dbReference type="PROSITE" id="PS50106">
    <property type="entry name" value="PDZ"/>
    <property type="match status" value="1"/>
</dbReference>
<dbReference type="InterPro" id="IPR005151">
    <property type="entry name" value="Tail-specific_protease"/>
</dbReference>
<dbReference type="InterPro" id="IPR001478">
    <property type="entry name" value="PDZ"/>
</dbReference>
<dbReference type="InterPro" id="IPR036034">
    <property type="entry name" value="PDZ_sf"/>
</dbReference>
<dbReference type="Pfam" id="PF17820">
    <property type="entry name" value="PDZ_6"/>
    <property type="match status" value="1"/>
</dbReference>
<keyword evidence="4" id="KW-1185">Reference proteome</keyword>
<protein>
    <submittedName>
        <fullName evidence="3">PDZ domain-containing protein</fullName>
    </submittedName>
</protein>
<evidence type="ECO:0000313" key="3">
    <source>
        <dbReference type="EMBL" id="TGL19043.1"/>
    </source>
</evidence>
<feature type="domain" description="PDZ" evidence="2">
    <location>
        <begin position="204"/>
        <end position="269"/>
    </location>
</feature>
<dbReference type="InterPro" id="IPR041489">
    <property type="entry name" value="PDZ_6"/>
</dbReference>
<name>A0ABY2LZ81_9LEPT</name>
<proteinExistence type="predicted"/>